<evidence type="ECO:0000256" key="1">
    <source>
        <dbReference type="ARBA" id="ARBA00004123"/>
    </source>
</evidence>
<dbReference type="InterPro" id="IPR007889">
    <property type="entry name" value="HTH_Psq"/>
</dbReference>
<dbReference type="GO" id="GO:0003677">
    <property type="term" value="F:DNA binding"/>
    <property type="evidence" value="ECO:0007669"/>
    <property type="project" value="UniProtKB-KW"/>
</dbReference>
<evidence type="ECO:0000256" key="3">
    <source>
        <dbReference type="ARBA" id="ARBA00023242"/>
    </source>
</evidence>
<dbReference type="InterPro" id="IPR050863">
    <property type="entry name" value="CenT-Element_Derived"/>
</dbReference>
<dbReference type="OrthoDB" id="125347at2759"/>
<keyword evidence="4" id="KW-1185">Reference proteome</keyword>
<dbReference type="Pfam" id="PF04218">
    <property type="entry name" value="CENP-B_N"/>
    <property type="match status" value="1"/>
</dbReference>
<dbReference type="InterPro" id="IPR004875">
    <property type="entry name" value="DDE_SF_endonuclease_dom"/>
</dbReference>
<dbReference type="GO" id="GO:0005634">
    <property type="term" value="C:nucleus"/>
    <property type="evidence" value="ECO:0007669"/>
    <property type="project" value="UniProtKB-SubCell"/>
</dbReference>
<dbReference type="SUPFAM" id="SSF46689">
    <property type="entry name" value="Homeodomain-like"/>
    <property type="match status" value="2"/>
</dbReference>
<organism evidence="5">
    <name type="scientific">Castor canadensis</name>
    <name type="common">American beaver</name>
    <dbReference type="NCBI Taxonomy" id="51338"/>
    <lineage>
        <taxon>Eukaryota</taxon>
        <taxon>Metazoa</taxon>
        <taxon>Chordata</taxon>
        <taxon>Craniata</taxon>
        <taxon>Vertebrata</taxon>
        <taxon>Euteleostomi</taxon>
        <taxon>Mammalia</taxon>
        <taxon>Eutheria</taxon>
        <taxon>Euarchontoglires</taxon>
        <taxon>Glires</taxon>
        <taxon>Rodentia</taxon>
        <taxon>Castorimorpha</taxon>
        <taxon>Castoridae</taxon>
        <taxon>Castor</taxon>
    </lineage>
</organism>
<dbReference type="CTD" id="100287896"/>
<dbReference type="PANTHER" id="PTHR19303:SF16">
    <property type="entry name" value="JERKY PROTEIN HOMOLOG-LIKE"/>
    <property type="match status" value="1"/>
</dbReference>
<dbReference type="AlphaFoldDB" id="A0A8B7TVT0"/>
<proteinExistence type="predicted"/>
<dbReference type="SMART" id="SM00674">
    <property type="entry name" value="CENPB"/>
    <property type="match status" value="1"/>
</dbReference>
<accession>A0A8B7TVT0</accession>
<dbReference type="Pfam" id="PF03221">
    <property type="entry name" value="HTH_Tnp_Tc5"/>
    <property type="match status" value="1"/>
</dbReference>
<name>A0A8B7TVT0_CASCN</name>
<dbReference type="Proteomes" id="UP001732720">
    <property type="component" value="Chromosome 7"/>
</dbReference>
<dbReference type="RefSeq" id="XP_020009435.1">
    <property type="nucleotide sequence ID" value="XM_020153846.1"/>
</dbReference>
<dbReference type="Pfam" id="PF03184">
    <property type="entry name" value="DDE_1"/>
    <property type="match status" value="1"/>
</dbReference>
<keyword evidence="2" id="KW-0238">DNA-binding</keyword>
<evidence type="ECO:0000313" key="4">
    <source>
        <dbReference type="Proteomes" id="UP001732720"/>
    </source>
</evidence>
<protein>
    <submittedName>
        <fullName evidence="5">Jerky protein</fullName>
    </submittedName>
</protein>
<dbReference type="PANTHER" id="PTHR19303">
    <property type="entry name" value="TRANSPOSON"/>
    <property type="match status" value="1"/>
</dbReference>
<sequence>MSKRVKDSPMGNSEKKKRKHLSLSIAQKVELLQKLDAGLSVKHLTEEYGVGTTTVYDLKKQKDKLLKFYSDSDNQELMKNRKTLHRAKNEDLDRVLIEWIRQRRSKDMPLTGLLVMKQARIYHEELNIESECEYSEGWLQKFKKRHGIKYLKMYGEKASADHESAENYIDEFAKIISDENLSPEQIYNADETALYWCYVPRKTLTMANEKTLTDFKDAKQKLTVLGCANAAGTHKIKLAVIGKSLYPKCLKDVSTLPVHYYANKKASVTREIFSDWFNKYFVPAARAHCKQAGLENNCKILLFLDNCSAHPPPELFVKSNVFSIYLPHNVTSVIQPCNQGILRSMKSKYKHFFLNSMLASVNRGLKIQDFLKEFSLKDAIYAVANAWNDVDKSTLTSAWHRLWATMMFENDLADEDFEEFSDSNEKMMISKLITYAKSLSAESVNKLEEADIEEMLNIDNDAPVVHPLNEGKISTMDLSTDQYEDSSSNDDDMRTGQKISIEQMVKMCDKLIAGLEQCAFISEQEIMAIYSIREKLLRQKPVLRKQSTLGSLLKVSQ</sequence>
<evidence type="ECO:0000313" key="5">
    <source>
        <dbReference type="RefSeq" id="XP_020009435.1"/>
    </source>
</evidence>
<reference evidence="5" key="1">
    <citation type="submission" date="2025-08" db="UniProtKB">
        <authorList>
            <consortium name="RefSeq"/>
        </authorList>
    </citation>
    <scope>IDENTIFICATION</scope>
    <source>
        <tissue evidence="5">Leukocyte</tissue>
    </source>
</reference>
<dbReference type="KEGG" id="ccan:109678204"/>
<dbReference type="InterPro" id="IPR009057">
    <property type="entry name" value="Homeodomain-like_sf"/>
</dbReference>
<comment type="subcellular location">
    <subcellularLocation>
        <location evidence="1">Nucleus</location>
    </subcellularLocation>
</comment>
<dbReference type="Gene3D" id="1.10.10.60">
    <property type="entry name" value="Homeodomain-like"/>
    <property type="match status" value="2"/>
</dbReference>
<dbReference type="InterPro" id="IPR006600">
    <property type="entry name" value="HTH_CenpB_DNA-bd_dom"/>
</dbReference>
<keyword evidence="3" id="KW-0539">Nucleus</keyword>
<dbReference type="PROSITE" id="PS51253">
    <property type="entry name" value="HTH_CENPB"/>
    <property type="match status" value="1"/>
</dbReference>
<evidence type="ECO:0000256" key="2">
    <source>
        <dbReference type="ARBA" id="ARBA00023125"/>
    </source>
</evidence>
<gene>
    <name evidence="5" type="primary">LOC109678204</name>
</gene>